<dbReference type="PANTHER" id="PTHR10924:SF4">
    <property type="entry name" value="GH15861P"/>
    <property type="match status" value="1"/>
</dbReference>
<evidence type="ECO:0000256" key="1">
    <source>
        <dbReference type="ARBA" id="ARBA00004141"/>
    </source>
</evidence>
<keyword evidence="2" id="KW-0812">Transmembrane</keyword>
<accession>A0AAV2IPQ3</accession>
<evidence type="ECO:0000256" key="3">
    <source>
        <dbReference type="ARBA" id="ARBA00022989"/>
    </source>
</evidence>
<proteinExistence type="predicted"/>
<organism evidence="5 6">
    <name type="scientific">Lymnaea stagnalis</name>
    <name type="common">Great pond snail</name>
    <name type="synonym">Helix stagnalis</name>
    <dbReference type="NCBI Taxonomy" id="6523"/>
    <lineage>
        <taxon>Eukaryota</taxon>
        <taxon>Metazoa</taxon>
        <taxon>Spiralia</taxon>
        <taxon>Lophotrochozoa</taxon>
        <taxon>Mollusca</taxon>
        <taxon>Gastropoda</taxon>
        <taxon>Heterobranchia</taxon>
        <taxon>Euthyneura</taxon>
        <taxon>Panpulmonata</taxon>
        <taxon>Hygrophila</taxon>
        <taxon>Lymnaeoidea</taxon>
        <taxon>Lymnaeidae</taxon>
        <taxon>Lymnaea</taxon>
    </lineage>
</organism>
<dbReference type="GO" id="GO:0016020">
    <property type="term" value="C:membrane"/>
    <property type="evidence" value="ECO:0007669"/>
    <property type="project" value="UniProtKB-SubCell"/>
</dbReference>
<gene>
    <name evidence="5" type="ORF">GSLYS_00021162001</name>
</gene>
<comment type="caution">
    <text evidence="5">The sequence shown here is derived from an EMBL/GenBank/DDBJ whole genome shotgun (WGS) entry which is preliminary data.</text>
</comment>
<dbReference type="AlphaFoldDB" id="A0AAV2IPQ3"/>
<dbReference type="GO" id="GO:0097037">
    <property type="term" value="P:heme export"/>
    <property type="evidence" value="ECO:0007669"/>
    <property type="project" value="TreeGrafter"/>
</dbReference>
<dbReference type="EMBL" id="CAXITT010001082">
    <property type="protein sequence ID" value="CAL1547845.1"/>
    <property type="molecule type" value="Genomic_DNA"/>
</dbReference>
<evidence type="ECO:0000256" key="4">
    <source>
        <dbReference type="ARBA" id="ARBA00023136"/>
    </source>
</evidence>
<protein>
    <submittedName>
        <fullName evidence="5">Uncharacterized protein</fullName>
    </submittedName>
</protein>
<evidence type="ECO:0000313" key="5">
    <source>
        <dbReference type="EMBL" id="CAL1547845.1"/>
    </source>
</evidence>
<evidence type="ECO:0000313" key="6">
    <source>
        <dbReference type="Proteomes" id="UP001497497"/>
    </source>
</evidence>
<keyword evidence="3" id="KW-1133">Transmembrane helix</keyword>
<dbReference type="PANTHER" id="PTHR10924">
    <property type="entry name" value="MAJOR FACILITATOR SUPERFAMILY PROTEIN-RELATED"/>
    <property type="match status" value="1"/>
</dbReference>
<keyword evidence="6" id="KW-1185">Reference proteome</keyword>
<comment type="subcellular location">
    <subcellularLocation>
        <location evidence="1">Membrane</location>
        <topology evidence="1">Multi-pass membrane protein</topology>
    </subcellularLocation>
</comment>
<dbReference type="GO" id="GO:0020037">
    <property type="term" value="F:heme binding"/>
    <property type="evidence" value="ECO:0007669"/>
    <property type="project" value="TreeGrafter"/>
</dbReference>
<keyword evidence="4" id="KW-0472">Membrane</keyword>
<reference evidence="5 6" key="1">
    <citation type="submission" date="2024-04" db="EMBL/GenBank/DDBJ databases">
        <authorList>
            <consortium name="Genoscope - CEA"/>
            <person name="William W."/>
        </authorList>
    </citation>
    <scope>NUCLEOTIDE SEQUENCE [LARGE SCALE GENOMIC DNA]</scope>
</reference>
<dbReference type="GO" id="GO:0015232">
    <property type="term" value="F:heme transmembrane transporter activity"/>
    <property type="evidence" value="ECO:0007669"/>
    <property type="project" value="TreeGrafter"/>
</dbReference>
<name>A0AAV2IPQ3_LYMST</name>
<dbReference type="Proteomes" id="UP001497497">
    <property type="component" value="Unassembled WGS sequence"/>
</dbReference>
<sequence length="185" mass="20493">MPGYSLTDQHKVTKVKDTERFHTIPLHQAEPGTHLTKHGNTNPAFIPDNFDEQTETPPDISVTNGGPADSIVINGGTSQSIITHGGPPDSIVTCGGKQDSTRKPLENGEKRLNLLAEDGVLPTAEASGLHRVYRQRWLMLGLFCLYSFSNAFQWIHLNIISNVLANYYNASLPEDSYQVWKMETC</sequence>
<evidence type="ECO:0000256" key="2">
    <source>
        <dbReference type="ARBA" id="ARBA00022692"/>
    </source>
</evidence>
<dbReference type="InterPro" id="IPR049680">
    <property type="entry name" value="FLVCR1-2_SLC49-like"/>
</dbReference>